<dbReference type="Proteomes" id="UP000297613">
    <property type="component" value="Unassembled WGS sequence"/>
</dbReference>
<proteinExistence type="predicted"/>
<protein>
    <submittedName>
        <fullName evidence="1">Uncharacterized protein</fullName>
    </submittedName>
</protein>
<name>A0A6N4QQ70_9LEPT</name>
<sequence>MEVESEASFPKDCLGLNFKKTPKNTKKSFHFLEKRPNYRKLLCFFEQKQNFWHKSCLSDWSDSGRLDLCPRPKISRKLRLKF</sequence>
<evidence type="ECO:0000313" key="2">
    <source>
        <dbReference type="Proteomes" id="UP000297613"/>
    </source>
</evidence>
<comment type="caution">
    <text evidence="1">The sequence shown here is derived from an EMBL/GenBank/DDBJ whole genome shotgun (WGS) entry which is preliminary data.</text>
</comment>
<gene>
    <name evidence="1" type="ORF">EHQ83_18175</name>
</gene>
<evidence type="ECO:0000313" key="1">
    <source>
        <dbReference type="EMBL" id="TGL79614.1"/>
    </source>
</evidence>
<reference evidence="1 2" key="1">
    <citation type="journal article" date="2019" name="PLoS Negl. Trop. Dis.">
        <title>Revisiting the worldwide diversity of Leptospira species in the environment.</title>
        <authorList>
            <person name="Vincent A.T."/>
            <person name="Schiettekatte O."/>
            <person name="Bourhy P."/>
            <person name="Veyrier F.J."/>
            <person name="Picardeau M."/>
        </authorList>
    </citation>
    <scope>NUCLEOTIDE SEQUENCE [LARGE SCALE GENOMIC DNA]</scope>
    <source>
        <strain evidence="1 2">201702445</strain>
    </source>
</reference>
<accession>A0A6N4QQ70</accession>
<dbReference type="EMBL" id="RQGM01000075">
    <property type="protein sequence ID" value="TGL79614.1"/>
    <property type="molecule type" value="Genomic_DNA"/>
</dbReference>
<dbReference type="AlphaFoldDB" id="A0A6N4QQ70"/>
<organism evidence="1 2">
    <name type="scientific">Leptospira yasudae</name>
    <dbReference type="NCBI Taxonomy" id="2202201"/>
    <lineage>
        <taxon>Bacteria</taxon>
        <taxon>Pseudomonadati</taxon>
        <taxon>Spirochaetota</taxon>
        <taxon>Spirochaetia</taxon>
        <taxon>Leptospirales</taxon>
        <taxon>Leptospiraceae</taxon>
        <taxon>Leptospira</taxon>
    </lineage>
</organism>